<keyword evidence="3" id="KW-0131">Cell cycle</keyword>
<keyword evidence="1" id="KW-0132">Cell division</keyword>
<feature type="region of interest" description="Disordered" evidence="5">
    <location>
        <begin position="1"/>
        <end position="78"/>
    </location>
</feature>
<keyword evidence="9" id="KW-1185">Reference proteome</keyword>
<dbReference type="Proteomes" id="UP001465755">
    <property type="component" value="Unassembled WGS sequence"/>
</dbReference>
<dbReference type="InterPro" id="IPR004367">
    <property type="entry name" value="Cyclin_C-dom"/>
</dbReference>
<evidence type="ECO:0000313" key="8">
    <source>
        <dbReference type="EMBL" id="KAK9811026.1"/>
    </source>
</evidence>
<feature type="compositionally biased region" description="Basic and acidic residues" evidence="5">
    <location>
        <begin position="66"/>
        <end position="78"/>
    </location>
</feature>
<accession>A0AAW1PNI5</accession>
<dbReference type="EMBL" id="JALJOQ010000012">
    <property type="protein sequence ID" value="KAK9811026.1"/>
    <property type="molecule type" value="Genomic_DNA"/>
</dbReference>
<dbReference type="InterPro" id="IPR013763">
    <property type="entry name" value="Cyclin-like_dom"/>
</dbReference>
<dbReference type="AlphaFoldDB" id="A0AAW1PNI5"/>
<reference evidence="8 9" key="1">
    <citation type="journal article" date="2024" name="Nat. Commun.">
        <title>Phylogenomics reveals the evolutionary origins of lichenization in chlorophyte algae.</title>
        <authorList>
            <person name="Puginier C."/>
            <person name="Libourel C."/>
            <person name="Otte J."/>
            <person name="Skaloud P."/>
            <person name="Haon M."/>
            <person name="Grisel S."/>
            <person name="Petersen M."/>
            <person name="Berrin J.G."/>
            <person name="Delaux P.M."/>
            <person name="Dal Grande F."/>
            <person name="Keller J."/>
        </authorList>
    </citation>
    <scope>NUCLEOTIDE SEQUENCE [LARGE SCALE GENOMIC DNA]</scope>
    <source>
        <strain evidence="8 9">SAG 2036</strain>
    </source>
</reference>
<dbReference type="Gene3D" id="1.10.472.10">
    <property type="entry name" value="Cyclin-like"/>
    <property type="match status" value="2"/>
</dbReference>
<evidence type="ECO:0000313" key="9">
    <source>
        <dbReference type="Proteomes" id="UP001465755"/>
    </source>
</evidence>
<name>A0AAW1PNI5_9CHLO</name>
<dbReference type="SMART" id="SM00385">
    <property type="entry name" value="CYCLIN"/>
    <property type="match status" value="2"/>
</dbReference>
<dbReference type="SUPFAM" id="SSF47954">
    <property type="entry name" value="Cyclin-like"/>
    <property type="match status" value="2"/>
</dbReference>
<dbReference type="Pfam" id="PF00134">
    <property type="entry name" value="Cyclin_N"/>
    <property type="match status" value="1"/>
</dbReference>
<comment type="similarity">
    <text evidence="4">Belongs to the cyclin family.</text>
</comment>
<dbReference type="CDD" id="cd20537">
    <property type="entry name" value="CYCLIN_CCNO-like_rpt2"/>
    <property type="match status" value="1"/>
</dbReference>
<evidence type="ECO:0000256" key="2">
    <source>
        <dbReference type="ARBA" id="ARBA00023127"/>
    </source>
</evidence>
<feature type="domain" description="Cyclin-like" evidence="6">
    <location>
        <begin position="239"/>
        <end position="324"/>
    </location>
</feature>
<evidence type="ECO:0000256" key="4">
    <source>
        <dbReference type="RuleBase" id="RU000383"/>
    </source>
</evidence>
<evidence type="ECO:0000259" key="6">
    <source>
        <dbReference type="SMART" id="SM00385"/>
    </source>
</evidence>
<dbReference type="FunFam" id="1.10.472.10:FF:000001">
    <property type="entry name" value="G2/mitotic-specific cyclin"/>
    <property type="match status" value="1"/>
</dbReference>
<evidence type="ECO:0000256" key="3">
    <source>
        <dbReference type="ARBA" id="ARBA00023306"/>
    </source>
</evidence>
<feature type="compositionally biased region" description="Polar residues" evidence="5">
    <location>
        <begin position="33"/>
        <end position="54"/>
    </location>
</feature>
<proteinExistence type="inferred from homology"/>
<sequence length="455" mass="49346">MGAPSKGKSPPCRRHLSEEETAAAELASRWSGADSNWSTATGGNLQPCTGSAASKRSFEAEEGEDETQKRVKDEEDGATCKERLSTHWLLSTSPGAASGRDFGGLGSYPLTADLAGLASCESSSSYAEFHCDASSLLGDQLASQAKHLQHVPQQTRATAAQPVCRRALQLPGETSGHSPEESTTPQSSSWPLIEVVEIIRNLSESELQLQISPHYLRHHDQTILPDLFLDSCMRKTALSWLVEVACEYHFHQDTLFLAASLLDRFLSCTKGVPRSSLQLVGVACMLIAAKHEEERYPSVSEFTSIADNCFSQHDLIMMESMVLSSLGFRVSMPTAFTFLSLYHQGVGMSDKTQALSTYLAELSILGYHLLCYLPSTIAAASALLALAWEQNPVDAASLCAISGYSAHTLQGCVGSLLMLHHTAYEAQDISDPFMPIKDKYCEASRKVAPFSLVKS</sequence>
<evidence type="ECO:0000259" key="7">
    <source>
        <dbReference type="SMART" id="SM01332"/>
    </source>
</evidence>
<dbReference type="InterPro" id="IPR036915">
    <property type="entry name" value="Cyclin-like_sf"/>
</dbReference>
<feature type="region of interest" description="Disordered" evidence="5">
    <location>
        <begin position="170"/>
        <end position="189"/>
    </location>
</feature>
<dbReference type="InterPro" id="IPR039361">
    <property type="entry name" value="Cyclin"/>
</dbReference>
<evidence type="ECO:0000256" key="1">
    <source>
        <dbReference type="ARBA" id="ARBA00022618"/>
    </source>
</evidence>
<feature type="domain" description="Cyclin C-terminal" evidence="7">
    <location>
        <begin position="333"/>
        <end position="453"/>
    </location>
</feature>
<keyword evidence="2 4" id="KW-0195">Cyclin</keyword>
<protein>
    <submittedName>
        <fullName evidence="8">Uncharacterized protein</fullName>
    </submittedName>
</protein>
<feature type="domain" description="Cyclin-like" evidence="6">
    <location>
        <begin position="337"/>
        <end position="418"/>
    </location>
</feature>
<evidence type="ECO:0000256" key="5">
    <source>
        <dbReference type="SAM" id="MobiDB-lite"/>
    </source>
</evidence>
<dbReference type="PANTHER" id="PTHR10177">
    <property type="entry name" value="CYCLINS"/>
    <property type="match status" value="1"/>
</dbReference>
<dbReference type="InterPro" id="IPR006671">
    <property type="entry name" value="Cyclin_N"/>
</dbReference>
<gene>
    <name evidence="8" type="ORF">WJX73_007532</name>
</gene>
<dbReference type="Pfam" id="PF02984">
    <property type="entry name" value="Cyclin_C"/>
    <property type="match status" value="1"/>
</dbReference>
<organism evidence="8 9">
    <name type="scientific">Symbiochloris irregularis</name>
    <dbReference type="NCBI Taxonomy" id="706552"/>
    <lineage>
        <taxon>Eukaryota</taxon>
        <taxon>Viridiplantae</taxon>
        <taxon>Chlorophyta</taxon>
        <taxon>core chlorophytes</taxon>
        <taxon>Trebouxiophyceae</taxon>
        <taxon>Trebouxiales</taxon>
        <taxon>Trebouxiaceae</taxon>
        <taxon>Symbiochloris</taxon>
    </lineage>
</organism>
<dbReference type="SMART" id="SM01332">
    <property type="entry name" value="Cyclin_C"/>
    <property type="match status" value="1"/>
</dbReference>
<dbReference type="GO" id="GO:0051301">
    <property type="term" value="P:cell division"/>
    <property type="evidence" value="ECO:0007669"/>
    <property type="project" value="UniProtKB-KW"/>
</dbReference>
<comment type="caution">
    <text evidence="8">The sequence shown here is derived from an EMBL/GenBank/DDBJ whole genome shotgun (WGS) entry which is preliminary data.</text>
</comment>